<evidence type="ECO:0000313" key="2">
    <source>
        <dbReference type="Proteomes" id="UP000765509"/>
    </source>
</evidence>
<dbReference type="Proteomes" id="UP000765509">
    <property type="component" value="Unassembled WGS sequence"/>
</dbReference>
<protein>
    <submittedName>
        <fullName evidence="1">Uncharacterized protein</fullName>
    </submittedName>
</protein>
<name>A0A9Q3GMW1_9BASI</name>
<keyword evidence="2" id="KW-1185">Reference proteome</keyword>
<comment type="caution">
    <text evidence="1">The sequence shown here is derived from an EMBL/GenBank/DDBJ whole genome shotgun (WGS) entry which is preliminary data.</text>
</comment>
<reference evidence="1" key="1">
    <citation type="submission" date="2021-03" db="EMBL/GenBank/DDBJ databases">
        <title>Draft genome sequence of rust myrtle Austropuccinia psidii MF-1, a brazilian biotype.</title>
        <authorList>
            <person name="Quecine M.C."/>
            <person name="Pachon D.M.R."/>
            <person name="Bonatelli M.L."/>
            <person name="Correr F.H."/>
            <person name="Franceschini L.M."/>
            <person name="Leite T.F."/>
            <person name="Margarido G.R.A."/>
            <person name="Almeida C.A."/>
            <person name="Ferrarezi J.A."/>
            <person name="Labate C.A."/>
        </authorList>
    </citation>
    <scope>NUCLEOTIDE SEQUENCE</scope>
    <source>
        <strain evidence="1">MF-1</strain>
    </source>
</reference>
<dbReference type="EMBL" id="AVOT02003184">
    <property type="protein sequence ID" value="MBW0472734.1"/>
    <property type="molecule type" value="Genomic_DNA"/>
</dbReference>
<organism evidence="1 2">
    <name type="scientific">Austropuccinia psidii MF-1</name>
    <dbReference type="NCBI Taxonomy" id="1389203"/>
    <lineage>
        <taxon>Eukaryota</taxon>
        <taxon>Fungi</taxon>
        <taxon>Dikarya</taxon>
        <taxon>Basidiomycota</taxon>
        <taxon>Pucciniomycotina</taxon>
        <taxon>Pucciniomycetes</taxon>
        <taxon>Pucciniales</taxon>
        <taxon>Sphaerophragmiaceae</taxon>
        <taxon>Austropuccinia</taxon>
    </lineage>
</organism>
<gene>
    <name evidence="1" type="ORF">O181_012449</name>
</gene>
<sequence length="357" mass="40778">MARSFSNLEESQYSCLPSQWKSIHPVVHISLLEPVKTATIPNWHQEPPPPIIIKEEEEWEVSQILDSNIKRGKLWSSPFKVGGTVTATCNHPPMGPRAISYIIGTLGQSSTSPTPRPIPFLWAWGVHLDFQEPLASWAHPFDNGGFGTFRPPMASMSHKWPKGPQDPNWPLSTPGLWQSPEATKSNSARFPLHSGERIIFINVLRTMDSGKVHIWYNIPSCNNFAQQSNGDGFTTKLGHFKNKSSNTSPILKEVFSIIQSCTPWRLPEDHSRTPTTWPCRSWVVLFFRILPREILRGYQAFNQLSRHQVLQYPLGNSIGPYRLYSRKLYGIGPFGTIHIPLWEFNHMVQFSRWPDLY</sequence>
<accession>A0A9Q3GMW1</accession>
<dbReference type="AlphaFoldDB" id="A0A9Q3GMW1"/>
<proteinExistence type="predicted"/>
<evidence type="ECO:0000313" key="1">
    <source>
        <dbReference type="EMBL" id="MBW0472734.1"/>
    </source>
</evidence>